<gene>
    <name evidence="1" type="ORF">N7U68_14520</name>
</gene>
<accession>A0ABY6D9P4</accession>
<dbReference type="Proteomes" id="UP001064087">
    <property type="component" value="Chromosome"/>
</dbReference>
<evidence type="ECO:0000313" key="2">
    <source>
        <dbReference type="Proteomes" id="UP001064087"/>
    </source>
</evidence>
<dbReference type="EMBL" id="CP106738">
    <property type="protein sequence ID" value="UXX82305.1"/>
    <property type="molecule type" value="Genomic_DNA"/>
</dbReference>
<organism evidence="1 2">
    <name type="scientific">Roseovarius pelagicus</name>
    <dbReference type="NCBI Taxonomy" id="2980108"/>
    <lineage>
        <taxon>Bacteria</taxon>
        <taxon>Pseudomonadati</taxon>
        <taxon>Pseudomonadota</taxon>
        <taxon>Alphaproteobacteria</taxon>
        <taxon>Rhodobacterales</taxon>
        <taxon>Roseobacteraceae</taxon>
        <taxon>Roseovarius</taxon>
    </lineage>
</organism>
<sequence length="63" mass="7167">MPRQKESRQDKILKIRVQSPVNVGAADADQPFPQVNRLVKLAIRSSPLQLIFFLDSDFAEKES</sequence>
<proteinExistence type="predicted"/>
<reference evidence="1" key="1">
    <citation type="submission" date="2022-10" db="EMBL/GenBank/DDBJ databases">
        <title>Roseovarius pelagicus sp. nov., isolated from Arctic seawater.</title>
        <authorList>
            <person name="Hong Y.W."/>
            <person name="Hwang C.Y."/>
        </authorList>
    </citation>
    <scope>NUCLEOTIDE SEQUENCE</scope>
    <source>
        <strain evidence="1">HL-MP18</strain>
    </source>
</reference>
<evidence type="ECO:0000313" key="1">
    <source>
        <dbReference type="EMBL" id="UXX82305.1"/>
    </source>
</evidence>
<protein>
    <submittedName>
        <fullName evidence="1">Uncharacterized protein</fullName>
    </submittedName>
</protein>
<dbReference type="RefSeq" id="WP_165194440.1">
    <property type="nucleotide sequence ID" value="NZ_CP106738.1"/>
</dbReference>
<keyword evidence="2" id="KW-1185">Reference proteome</keyword>
<name>A0ABY6D9P4_9RHOB</name>